<organism evidence="12 13">
    <name type="scientific">Crassostrea virginica</name>
    <name type="common">Eastern oyster</name>
    <dbReference type="NCBI Taxonomy" id="6565"/>
    <lineage>
        <taxon>Eukaryota</taxon>
        <taxon>Metazoa</taxon>
        <taxon>Spiralia</taxon>
        <taxon>Lophotrochozoa</taxon>
        <taxon>Mollusca</taxon>
        <taxon>Bivalvia</taxon>
        <taxon>Autobranchia</taxon>
        <taxon>Pteriomorphia</taxon>
        <taxon>Ostreida</taxon>
        <taxon>Ostreoidea</taxon>
        <taxon>Ostreidae</taxon>
        <taxon>Crassostrea</taxon>
    </lineage>
</organism>
<dbReference type="PANTHER" id="PTHR11214:SF314">
    <property type="entry name" value="HEXOSYLTRANSFERASE"/>
    <property type="match status" value="1"/>
</dbReference>
<evidence type="ECO:0000256" key="1">
    <source>
        <dbReference type="ARBA" id="ARBA00004323"/>
    </source>
</evidence>
<keyword evidence="6 11" id="KW-0735">Signal-anchor</keyword>
<sequence length="395" mass="45563">MGPFYAFSLSNHSRSFDPFDYITTFSCDTRERIKGSNFNKMISSIFSYLTRLKTRVRFLQKRQVSVAALLKVVVIFLVLTLFMQKSIKPQPKGVTSSWSNNAIKKALYKGEVTEASVRPCEDEGRNVVLLVMVNSECTNFRHRAAIRESWGSVSSKDKSVRLIFVLGQSQDLNVMESIKLENAVYNDVLLTNVTEAYDKLTYKSIAILEWAHKHCSKVKYLIKVDDDIFFNIPRLVSELEKSNPKNSIIGCEESKNAPVRFFLFKWHVTREQYAADTYPVYITGPAYLITGDIISKLYKATFDVPYFFVEDIFITGLSREKIGAREVAHKEFSCSKRDRGPCGLNFHDFIVGHHYYPEEMVRMWSELNDPEAQCRFVDYYWIATISDFLQGLLPF</sequence>
<name>A0A8B8BID4_CRAVI</name>
<evidence type="ECO:0000256" key="7">
    <source>
        <dbReference type="ARBA" id="ARBA00022989"/>
    </source>
</evidence>
<protein>
    <recommendedName>
        <fullName evidence="11">Hexosyltransferase</fullName>
        <ecNumber evidence="11">2.4.1.-</ecNumber>
    </recommendedName>
</protein>
<dbReference type="GeneID" id="111110495"/>
<comment type="similarity">
    <text evidence="2 11">Belongs to the glycosyltransferase 31 family.</text>
</comment>
<feature type="transmembrane region" description="Helical" evidence="11">
    <location>
        <begin position="64"/>
        <end position="83"/>
    </location>
</feature>
<evidence type="ECO:0000313" key="12">
    <source>
        <dbReference type="Proteomes" id="UP000694844"/>
    </source>
</evidence>
<evidence type="ECO:0000256" key="8">
    <source>
        <dbReference type="ARBA" id="ARBA00023034"/>
    </source>
</evidence>
<keyword evidence="3 11" id="KW-0328">Glycosyltransferase</keyword>
<keyword evidence="9 11" id="KW-0472">Membrane</keyword>
<dbReference type="FunFam" id="3.90.550.50:FF:000001">
    <property type="entry name" value="Hexosyltransferase"/>
    <property type="match status" value="1"/>
</dbReference>
<dbReference type="RefSeq" id="XP_022302721.1">
    <property type="nucleotide sequence ID" value="XM_022447013.1"/>
</dbReference>
<dbReference type="PANTHER" id="PTHR11214">
    <property type="entry name" value="BETA-1,3-N-ACETYLGLUCOSAMINYLTRANSFERASE"/>
    <property type="match status" value="1"/>
</dbReference>
<proteinExistence type="inferred from homology"/>
<keyword evidence="4" id="KW-0808">Transferase</keyword>
<evidence type="ECO:0000256" key="10">
    <source>
        <dbReference type="ARBA" id="ARBA00023180"/>
    </source>
</evidence>
<evidence type="ECO:0000256" key="6">
    <source>
        <dbReference type="ARBA" id="ARBA00022968"/>
    </source>
</evidence>
<evidence type="ECO:0000256" key="9">
    <source>
        <dbReference type="ARBA" id="ARBA00023136"/>
    </source>
</evidence>
<dbReference type="InterPro" id="IPR002659">
    <property type="entry name" value="Glyco_trans_31"/>
</dbReference>
<dbReference type="GO" id="GO:0000139">
    <property type="term" value="C:Golgi membrane"/>
    <property type="evidence" value="ECO:0007669"/>
    <property type="project" value="UniProtKB-SubCell"/>
</dbReference>
<keyword evidence="12" id="KW-1185">Reference proteome</keyword>
<keyword evidence="10" id="KW-0325">Glycoprotein</keyword>
<evidence type="ECO:0000256" key="3">
    <source>
        <dbReference type="ARBA" id="ARBA00022676"/>
    </source>
</evidence>
<reference evidence="13" key="1">
    <citation type="submission" date="2025-08" db="UniProtKB">
        <authorList>
            <consortium name="RefSeq"/>
        </authorList>
    </citation>
    <scope>IDENTIFICATION</scope>
    <source>
        <tissue evidence="13">Whole sample</tissue>
    </source>
</reference>
<dbReference type="GO" id="GO:0016758">
    <property type="term" value="F:hexosyltransferase activity"/>
    <property type="evidence" value="ECO:0007669"/>
    <property type="project" value="InterPro"/>
</dbReference>
<keyword evidence="5 11" id="KW-0812">Transmembrane</keyword>
<dbReference type="Pfam" id="PF01762">
    <property type="entry name" value="Galactosyl_T"/>
    <property type="match status" value="1"/>
</dbReference>
<evidence type="ECO:0000256" key="2">
    <source>
        <dbReference type="ARBA" id="ARBA00008661"/>
    </source>
</evidence>
<evidence type="ECO:0000256" key="11">
    <source>
        <dbReference type="RuleBase" id="RU363063"/>
    </source>
</evidence>
<evidence type="ECO:0000313" key="13">
    <source>
        <dbReference type="RefSeq" id="XP_022302721.1"/>
    </source>
</evidence>
<dbReference type="KEGG" id="cvn:111110495"/>
<evidence type="ECO:0000256" key="4">
    <source>
        <dbReference type="ARBA" id="ARBA00022679"/>
    </source>
</evidence>
<dbReference type="Proteomes" id="UP000694844">
    <property type="component" value="Chromosome 8"/>
</dbReference>
<keyword evidence="8 11" id="KW-0333">Golgi apparatus</keyword>
<evidence type="ECO:0000256" key="5">
    <source>
        <dbReference type="ARBA" id="ARBA00022692"/>
    </source>
</evidence>
<dbReference type="EC" id="2.4.1.-" evidence="11"/>
<dbReference type="OrthoDB" id="6125673at2759"/>
<gene>
    <name evidence="13" type="primary">LOC111110495</name>
</gene>
<accession>A0A8B8BID4</accession>
<dbReference type="GO" id="GO:0006493">
    <property type="term" value="P:protein O-linked glycosylation"/>
    <property type="evidence" value="ECO:0007669"/>
    <property type="project" value="TreeGrafter"/>
</dbReference>
<comment type="subcellular location">
    <subcellularLocation>
        <location evidence="1 11">Golgi apparatus membrane</location>
        <topology evidence="1 11">Single-pass type II membrane protein</topology>
    </subcellularLocation>
</comment>
<dbReference type="Gene3D" id="3.90.550.50">
    <property type="match status" value="1"/>
</dbReference>
<keyword evidence="7 11" id="KW-1133">Transmembrane helix</keyword>
<dbReference type="AlphaFoldDB" id="A0A8B8BID4"/>